<evidence type="ECO:0000256" key="9">
    <source>
        <dbReference type="ARBA" id="ARBA00023065"/>
    </source>
</evidence>
<proteinExistence type="inferred from homology"/>
<gene>
    <name evidence="14" type="ORF">BD293_3207</name>
</gene>
<dbReference type="GO" id="GO:0010045">
    <property type="term" value="P:response to nickel cation"/>
    <property type="evidence" value="ECO:0007669"/>
    <property type="project" value="TreeGrafter"/>
</dbReference>
<dbReference type="RefSeq" id="WP_142083294.1">
    <property type="nucleotide sequence ID" value="NZ_VFPT01000001.1"/>
</dbReference>
<dbReference type="PANTHER" id="PTHR40659:SF1">
    <property type="entry name" value="NICKEL_COBALT EFFLUX SYSTEM RCNA"/>
    <property type="match status" value="1"/>
</dbReference>
<comment type="caution">
    <text evidence="14">The sequence shown here is derived from an EMBL/GenBank/DDBJ whole genome shotgun (WGS) entry which is preliminary data.</text>
</comment>
<name>A0A543KHM3_9RHOB</name>
<keyword evidence="5" id="KW-1003">Cell membrane</keyword>
<comment type="function">
    <text evidence="1">Efflux system for nickel and cobalt.</text>
</comment>
<reference evidence="14 15" key="1">
    <citation type="submission" date="2019-06" db="EMBL/GenBank/DDBJ databases">
        <title>Genomic Encyclopedia of Archaeal and Bacterial Type Strains, Phase II (KMG-II): from individual species to whole genera.</title>
        <authorList>
            <person name="Goeker M."/>
        </authorList>
    </citation>
    <scope>NUCLEOTIDE SEQUENCE [LARGE SCALE GENOMIC DNA]</scope>
    <source>
        <strain evidence="14 15">DSM 18423</strain>
    </source>
</reference>
<keyword evidence="11 13" id="KW-0472">Membrane</keyword>
<accession>A0A543KHM3</accession>
<protein>
    <recommendedName>
        <fullName evidence="13">Nickel/cobalt efflux system</fullName>
    </recommendedName>
</protein>
<feature type="transmembrane region" description="Helical" evidence="13">
    <location>
        <begin position="279"/>
        <end position="296"/>
    </location>
</feature>
<dbReference type="OrthoDB" id="9812956at2"/>
<evidence type="ECO:0000256" key="1">
    <source>
        <dbReference type="ARBA" id="ARBA00002510"/>
    </source>
</evidence>
<keyword evidence="7 13" id="KW-0812">Transmembrane</keyword>
<dbReference type="EMBL" id="VFPT01000001">
    <property type="protein sequence ID" value="TQM94527.1"/>
    <property type="molecule type" value="Genomic_DNA"/>
</dbReference>
<evidence type="ECO:0000256" key="12">
    <source>
        <dbReference type="ARBA" id="ARBA00023285"/>
    </source>
</evidence>
<evidence type="ECO:0000256" key="4">
    <source>
        <dbReference type="ARBA" id="ARBA00022448"/>
    </source>
</evidence>
<dbReference type="InterPro" id="IPR011541">
    <property type="entry name" value="Ni/Co_transpt_high_affinity"/>
</dbReference>
<evidence type="ECO:0000256" key="7">
    <source>
        <dbReference type="ARBA" id="ARBA00022692"/>
    </source>
</evidence>
<keyword evidence="6" id="KW-0533">Nickel</keyword>
<dbReference type="InterPro" id="IPR051224">
    <property type="entry name" value="NiCoT_RcnA"/>
</dbReference>
<keyword evidence="8 13" id="KW-1133">Transmembrane helix</keyword>
<dbReference type="GO" id="GO:0006824">
    <property type="term" value="P:cobalt ion transport"/>
    <property type="evidence" value="ECO:0007669"/>
    <property type="project" value="UniProtKB-KW"/>
</dbReference>
<dbReference type="GO" id="GO:0005886">
    <property type="term" value="C:plasma membrane"/>
    <property type="evidence" value="ECO:0007669"/>
    <property type="project" value="UniProtKB-SubCell"/>
</dbReference>
<evidence type="ECO:0000256" key="5">
    <source>
        <dbReference type="ARBA" id="ARBA00022475"/>
    </source>
</evidence>
<organism evidence="14 15">
    <name type="scientific">Roseinatronobacter monicus</name>
    <dbReference type="NCBI Taxonomy" id="393481"/>
    <lineage>
        <taxon>Bacteria</taxon>
        <taxon>Pseudomonadati</taxon>
        <taxon>Pseudomonadota</taxon>
        <taxon>Alphaproteobacteria</taxon>
        <taxon>Rhodobacterales</taxon>
        <taxon>Paracoccaceae</taxon>
        <taxon>Roseinatronobacter</taxon>
    </lineage>
</organism>
<keyword evidence="10" id="KW-0921">Nickel transport</keyword>
<dbReference type="GO" id="GO:0015099">
    <property type="term" value="F:nickel cation transmembrane transporter activity"/>
    <property type="evidence" value="ECO:0007669"/>
    <property type="project" value="UniProtKB-UniRule"/>
</dbReference>
<evidence type="ECO:0000256" key="13">
    <source>
        <dbReference type="RuleBase" id="RU362101"/>
    </source>
</evidence>
<keyword evidence="9" id="KW-0406">Ion transport</keyword>
<evidence type="ECO:0000256" key="2">
    <source>
        <dbReference type="ARBA" id="ARBA00004651"/>
    </source>
</evidence>
<dbReference type="Proteomes" id="UP000320582">
    <property type="component" value="Unassembled WGS sequence"/>
</dbReference>
<keyword evidence="12" id="KW-0170">Cobalt</keyword>
<dbReference type="GO" id="GO:0046583">
    <property type="term" value="F:monoatomic cation efflux transmembrane transporter activity"/>
    <property type="evidence" value="ECO:0007669"/>
    <property type="project" value="TreeGrafter"/>
</dbReference>
<feature type="transmembrane region" description="Helical" evidence="13">
    <location>
        <begin position="230"/>
        <end position="258"/>
    </location>
</feature>
<comment type="similarity">
    <text evidence="13">Belongs to the NiCoT transporter (TC 2.A.52) family.</text>
</comment>
<evidence type="ECO:0000256" key="3">
    <source>
        <dbReference type="ARBA" id="ARBA00022426"/>
    </source>
</evidence>
<comment type="subcellular location">
    <subcellularLocation>
        <location evidence="2 13">Cell membrane</location>
        <topology evidence="2 13">Multi-pass membrane protein</topology>
    </subcellularLocation>
</comment>
<evidence type="ECO:0000256" key="6">
    <source>
        <dbReference type="ARBA" id="ARBA00022596"/>
    </source>
</evidence>
<dbReference type="GO" id="GO:0032025">
    <property type="term" value="P:response to cobalt ion"/>
    <property type="evidence" value="ECO:0007669"/>
    <property type="project" value="TreeGrafter"/>
</dbReference>
<evidence type="ECO:0000313" key="14">
    <source>
        <dbReference type="EMBL" id="TQM94527.1"/>
    </source>
</evidence>
<dbReference type="AlphaFoldDB" id="A0A543KHM3"/>
<evidence type="ECO:0000313" key="15">
    <source>
        <dbReference type="Proteomes" id="UP000320582"/>
    </source>
</evidence>
<evidence type="ECO:0000256" key="8">
    <source>
        <dbReference type="ARBA" id="ARBA00022989"/>
    </source>
</evidence>
<keyword evidence="15" id="KW-1185">Reference proteome</keyword>
<evidence type="ECO:0000256" key="10">
    <source>
        <dbReference type="ARBA" id="ARBA00023112"/>
    </source>
</evidence>
<feature type="transmembrane region" description="Helical" evidence="13">
    <location>
        <begin position="56"/>
        <end position="74"/>
    </location>
</feature>
<feature type="transmembrane region" description="Helical" evidence="13">
    <location>
        <begin position="94"/>
        <end position="117"/>
    </location>
</feature>
<evidence type="ECO:0000256" key="11">
    <source>
        <dbReference type="ARBA" id="ARBA00023136"/>
    </source>
</evidence>
<keyword evidence="4 13" id="KW-0813">Transport</keyword>
<feature type="transmembrane region" description="Helical" evidence="13">
    <location>
        <begin position="203"/>
        <end position="224"/>
    </location>
</feature>
<keyword evidence="3" id="KW-0171">Cobalt transport</keyword>
<sequence length="299" mass="31298">MRNAVILIAVALGVGGLIYLAGGGMDQITLWAQGAQRGFQDQMALGLRALRAGQPGALATFWGLCFAYGFVHAVGPGHGKFLLGAYGAGSQAPLGRMVGIGLASSLAQGLSAIVLVYAGVLIFDASREAMQITGDIWLERASLIAIALIGLWLVSRAARKMIRQTMAAPVIVSDQNHGICEECGHRHSPDMHEVARAQGWRDIALLVGAIAIRPCTGALFVLILTWRMGLVWQGIAAVLVMALGTAAVTIAVTATAVLARDGALDWADKLGRARAITPVLEGGAGLFILFVALNMLKIL</sequence>
<dbReference type="PANTHER" id="PTHR40659">
    <property type="entry name" value="NICKEL/COBALT EFFLUX SYSTEM RCNA"/>
    <property type="match status" value="1"/>
</dbReference>
<feature type="transmembrane region" description="Helical" evidence="13">
    <location>
        <begin position="137"/>
        <end position="154"/>
    </location>
</feature>
<dbReference type="Pfam" id="PF03824">
    <property type="entry name" value="NicO"/>
    <property type="match status" value="1"/>
</dbReference>